<feature type="transmembrane region" description="Helical" evidence="1">
    <location>
        <begin position="74"/>
        <end position="96"/>
    </location>
</feature>
<dbReference type="InParanoid" id="D1YVJ3"/>
<accession>D1YVJ3</accession>
<name>D1YVJ3_METPS</name>
<dbReference type="OrthoDB" id="112348at2157"/>
<dbReference type="RefSeq" id="WP_012899145.1">
    <property type="nucleotide sequence ID" value="NC_013665.1"/>
</dbReference>
<feature type="transmembrane region" description="Helical" evidence="1">
    <location>
        <begin position="12"/>
        <end position="34"/>
    </location>
</feature>
<keyword evidence="3" id="KW-1185">Reference proteome</keyword>
<proteinExistence type="predicted"/>
<evidence type="ECO:0000313" key="3">
    <source>
        <dbReference type="Proteomes" id="UP000001882"/>
    </source>
</evidence>
<keyword evidence="1" id="KW-1133">Transmembrane helix</keyword>
<dbReference type="GeneID" id="8680499"/>
<dbReference type="EMBL" id="AP011532">
    <property type="protein sequence ID" value="BAI60465.1"/>
    <property type="molecule type" value="Genomic_DNA"/>
</dbReference>
<organism evidence="2 3">
    <name type="scientific">Methanocella paludicola (strain DSM 17711 / JCM 13418 / NBRC 101707 / SANAE)</name>
    <dbReference type="NCBI Taxonomy" id="304371"/>
    <lineage>
        <taxon>Archaea</taxon>
        <taxon>Methanobacteriati</taxon>
        <taxon>Methanobacteriota</taxon>
        <taxon>Stenosarchaea group</taxon>
        <taxon>Methanomicrobia</taxon>
        <taxon>Methanocellales</taxon>
        <taxon>Methanocellaceae</taxon>
        <taxon>Methanocella</taxon>
    </lineage>
</organism>
<keyword evidence="1" id="KW-0812">Transmembrane</keyword>
<reference evidence="3" key="3">
    <citation type="journal article" date="2011" name="PLoS ONE">
        <title>Genome sequence of a mesophilic hydrogenotrophic methanogen Methanocella paludicola, the first cultivated representative of the order Methanocellales.</title>
        <authorList>
            <person name="Sakai S."/>
            <person name="Takaki Y."/>
            <person name="Shimamura S."/>
            <person name="Sekine M."/>
            <person name="Tajima T."/>
            <person name="Kosugi H."/>
            <person name="Ichikawa N."/>
            <person name="Tasumi E."/>
            <person name="Hiraki A.T."/>
            <person name="Shimizu A."/>
            <person name="Kato Y."/>
            <person name="Nishiko R."/>
            <person name="Mori K."/>
            <person name="Fujita N."/>
            <person name="Imachi H."/>
            <person name="Takai K."/>
        </authorList>
    </citation>
    <scope>NUCLEOTIDE SEQUENCE [LARGE SCALE GENOMIC DNA]</scope>
    <source>
        <strain evidence="3">DSM 17711 / JCM 13418 / NBRC 101707 / SANAE</strain>
    </source>
</reference>
<dbReference type="KEGG" id="mpd:MCP_0393"/>
<sequence length="135" mass="15175">MSIVTDETRLGIVKLSMWLGYLVMIGLGLALAVFEWSDGNATLAMIFCVVIFTGNFFGYLGMEKGSQDERARKIGTYAATYSWFITLVAMCFLFIWDVAFNMHMSVARFLGITLLVMVVSMMLINVYKAHRGDVE</sequence>
<keyword evidence="1" id="KW-0472">Membrane</keyword>
<reference evidence="2 3" key="1">
    <citation type="journal article" date="2007" name="Appl. Environ. Microbiol.">
        <title>Isolation of key methanogens for global methane emission from rice paddy fields: a novel isolate affiliated with the clone cluster rice cluster I.</title>
        <authorList>
            <person name="Sakai S."/>
            <person name="Imachi H."/>
            <person name="Sekiguchi Y."/>
            <person name="Ohashi A."/>
            <person name="Harada H."/>
            <person name="Kamagata Y."/>
        </authorList>
    </citation>
    <scope>NUCLEOTIDE SEQUENCE [LARGE SCALE GENOMIC DNA]</scope>
    <source>
        <strain evidence="3">DSM 17711 / JCM 13418 / NBRC 101707 / SANAE</strain>
    </source>
</reference>
<dbReference type="AlphaFoldDB" id="D1YVJ3"/>
<feature type="transmembrane region" description="Helical" evidence="1">
    <location>
        <begin position="108"/>
        <end position="127"/>
    </location>
</feature>
<dbReference type="STRING" id="304371.MCP_0393"/>
<evidence type="ECO:0008006" key="4">
    <source>
        <dbReference type="Google" id="ProtNLM"/>
    </source>
</evidence>
<evidence type="ECO:0000256" key="1">
    <source>
        <dbReference type="SAM" id="Phobius"/>
    </source>
</evidence>
<reference evidence="2 3" key="2">
    <citation type="journal article" date="2008" name="Int. J. Syst. Evol. Microbiol.">
        <title>Methanocella paludicola gen. nov., sp. nov., a methane-producing archaeon, the first isolate of the lineage 'Rice Cluster I', and proposal of the new archaeal order Methanocellales ord. nov.</title>
        <authorList>
            <person name="Sakai S."/>
            <person name="Imachi H."/>
            <person name="Hanada S."/>
            <person name="Ohashi A."/>
            <person name="Harada H."/>
            <person name="Kamagata Y."/>
        </authorList>
    </citation>
    <scope>NUCLEOTIDE SEQUENCE [LARGE SCALE GENOMIC DNA]</scope>
    <source>
        <strain evidence="3">DSM 17711 / JCM 13418 / NBRC 101707 / SANAE</strain>
    </source>
</reference>
<dbReference type="eggNOG" id="arCOG05110">
    <property type="taxonomic scope" value="Archaea"/>
</dbReference>
<gene>
    <name evidence="2" type="ordered locus">MCP_0393</name>
</gene>
<feature type="transmembrane region" description="Helical" evidence="1">
    <location>
        <begin position="40"/>
        <end position="62"/>
    </location>
</feature>
<evidence type="ECO:0000313" key="2">
    <source>
        <dbReference type="EMBL" id="BAI60465.1"/>
    </source>
</evidence>
<protein>
    <recommendedName>
        <fullName evidence="4">DUF2178 domain-containing protein</fullName>
    </recommendedName>
</protein>
<dbReference type="Proteomes" id="UP000001882">
    <property type="component" value="Chromosome"/>
</dbReference>